<accession>A0A109JBV6</accession>
<keyword evidence="3" id="KW-1185">Reference proteome</keyword>
<dbReference type="InterPro" id="IPR010621">
    <property type="entry name" value="DUF1214"/>
</dbReference>
<dbReference type="SUPFAM" id="SSF160935">
    <property type="entry name" value="VPA0735-like"/>
    <property type="match status" value="1"/>
</dbReference>
<comment type="caution">
    <text evidence="2">The sequence shown here is derived from an EMBL/GenBank/DDBJ whole genome shotgun (WGS) entry which is preliminary data.</text>
</comment>
<feature type="domain" description="DUF1214" evidence="1">
    <location>
        <begin position="72"/>
        <end position="169"/>
    </location>
</feature>
<dbReference type="Proteomes" id="UP000057737">
    <property type="component" value="Unassembled WGS sequence"/>
</dbReference>
<dbReference type="InterPro" id="IPR012038">
    <property type="entry name" value="UCP009471"/>
</dbReference>
<protein>
    <recommendedName>
        <fullName evidence="1">DUF1214 domain-containing protein</fullName>
    </recommendedName>
</protein>
<name>A0A109JBV6_9BRAD</name>
<evidence type="ECO:0000259" key="1">
    <source>
        <dbReference type="Pfam" id="PF06742"/>
    </source>
</evidence>
<reference evidence="2 3" key="1">
    <citation type="submission" date="2015-11" db="EMBL/GenBank/DDBJ databases">
        <title>Draft Genome Sequence of the Strain BR 10303 (Bradyrhizobium sp.) isolated from nodules of Centrolobium paraense.</title>
        <authorList>
            <person name="Zelli J.E."/>
            <person name="Simoes-Araujo J.L."/>
            <person name="Barauna A.C."/>
            <person name="Silva K."/>
        </authorList>
    </citation>
    <scope>NUCLEOTIDE SEQUENCE [LARGE SCALE GENOMIC DNA]</scope>
    <source>
        <strain evidence="2 3">BR 10303</strain>
    </source>
</reference>
<proteinExistence type="predicted"/>
<dbReference type="AlphaFoldDB" id="A0A109JBV6"/>
<dbReference type="OrthoDB" id="7837485at2"/>
<dbReference type="Pfam" id="PF06742">
    <property type="entry name" value="DUF1214"/>
    <property type="match status" value="1"/>
</dbReference>
<dbReference type="InterPro" id="IPR037049">
    <property type="entry name" value="DUF1214_C_sf"/>
</dbReference>
<dbReference type="PANTHER" id="PTHR36509:SF2">
    <property type="entry name" value="BLL3101 PROTEIN"/>
    <property type="match status" value="1"/>
</dbReference>
<dbReference type="RefSeq" id="WP_066514679.1">
    <property type="nucleotide sequence ID" value="NZ_LNCU01000119.1"/>
</dbReference>
<evidence type="ECO:0000313" key="3">
    <source>
        <dbReference type="Proteomes" id="UP000057737"/>
    </source>
</evidence>
<sequence>MRLLISTLLALLIAAAVGLGLTYMTSTRGTDLGTLKIGAWTARPKNGTSDVDPYSRATIARSGELPIGTGDGIAFTATADDKNKPLDGRCDVVVSGVTPAARFWTLTLFDRKGHLVANALQRYGFTSQEIIRASDGTFEIHIASRARAGNWLPTGGIERYALMLRLYDTPVGVATRTQRDAPLPAITTTGCP</sequence>
<dbReference type="PIRSF" id="PIRSF009471">
    <property type="entry name" value="UCP009471"/>
    <property type="match status" value="1"/>
</dbReference>
<dbReference type="EMBL" id="LNCU01000119">
    <property type="protein sequence ID" value="KWV46003.1"/>
    <property type="molecule type" value="Genomic_DNA"/>
</dbReference>
<dbReference type="Gene3D" id="2.60.120.600">
    <property type="entry name" value="Domain of unknown function DUF1214, C-terminal domain"/>
    <property type="match status" value="1"/>
</dbReference>
<gene>
    <name evidence="2" type="ORF">AS156_22070</name>
</gene>
<evidence type="ECO:0000313" key="2">
    <source>
        <dbReference type="EMBL" id="KWV46003.1"/>
    </source>
</evidence>
<organism evidence="2 3">
    <name type="scientific">Bradyrhizobium macuxiense</name>
    <dbReference type="NCBI Taxonomy" id="1755647"/>
    <lineage>
        <taxon>Bacteria</taxon>
        <taxon>Pseudomonadati</taxon>
        <taxon>Pseudomonadota</taxon>
        <taxon>Alphaproteobacteria</taxon>
        <taxon>Hyphomicrobiales</taxon>
        <taxon>Nitrobacteraceae</taxon>
        <taxon>Bradyrhizobium</taxon>
    </lineage>
</organism>
<dbReference type="PANTHER" id="PTHR36509">
    <property type="entry name" value="BLL3101 PROTEIN"/>
    <property type="match status" value="1"/>
</dbReference>